<name>A0A1M6DEL4_9PROT</name>
<evidence type="ECO:0000259" key="13">
    <source>
        <dbReference type="Pfam" id="PF00593"/>
    </source>
</evidence>
<feature type="domain" description="TonB-dependent receptor-like beta-barrel" evidence="13">
    <location>
        <begin position="243"/>
        <end position="683"/>
    </location>
</feature>
<dbReference type="GO" id="GO:0038023">
    <property type="term" value="F:signaling receptor activity"/>
    <property type="evidence" value="ECO:0007669"/>
    <property type="project" value="InterPro"/>
</dbReference>
<dbReference type="SUPFAM" id="SSF56935">
    <property type="entry name" value="Porins"/>
    <property type="match status" value="1"/>
</dbReference>
<dbReference type="Pfam" id="PF00593">
    <property type="entry name" value="TonB_dep_Rec_b-barrel"/>
    <property type="match status" value="1"/>
</dbReference>
<dbReference type="PROSITE" id="PS52016">
    <property type="entry name" value="TONB_DEPENDENT_REC_3"/>
    <property type="match status" value="1"/>
</dbReference>
<evidence type="ECO:0000256" key="3">
    <source>
        <dbReference type="ARBA" id="ARBA00022448"/>
    </source>
</evidence>
<keyword evidence="9 10" id="KW-0998">Cell outer membrane</keyword>
<gene>
    <name evidence="15" type="ORF">SAMN02745194_00914</name>
</gene>
<evidence type="ECO:0000256" key="5">
    <source>
        <dbReference type="ARBA" id="ARBA00022692"/>
    </source>
</evidence>
<dbReference type="Proteomes" id="UP000184387">
    <property type="component" value="Unassembled WGS sequence"/>
</dbReference>
<keyword evidence="12" id="KW-0732">Signal</keyword>
<evidence type="ECO:0000313" key="16">
    <source>
        <dbReference type="Proteomes" id="UP000184387"/>
    </source>
</evidence>
<evidence type="ECO:0000256" key="4">
    <source>
        <dbReference type="ARBA" id="ARBA00022452"/>
    </source>
</evidence>
<dbReference type="InterPro" id="IPR039426">
    <property type="entry name" value="TonB-dep_rcpt-like"/>
</dbReference>
<dbReference type="OrthoDB" id="9760333at2"/>
<dbReference type="Pfam" id="PF07715">
    <property type="entry name" value="Plug"/>
    <property type="match status" value="1"/>
</dbReference>
<keyword evidence="6 11" id="KW-0798">TonB box</keyword>
<feature type="domain" description="TonB-dependent receptor plug" evidence="14">
    <location>
        <begin position="74"/>
        <end position="170"/>
    </location>
</feature>
<dbReference type="Gene3D" id="2.170.130.10">
    <property type="entry name" value="TonB-dependent receptor, plug domain"/>
    <property type="match status" value="1"/>
</dbReference>
<evidence type="ECO:0000256" key="11">
    <source>
        <dbReference type="RuleBase" id="RU003357"/>
    </source>
</evidence>
<dbReference type="InterPro" id="IPR012910">
    <property type="entry name" value="Plug_dom"/>
</dbReference>
<dbReference type="Gene3D" id="2.40.170.20">
    <property type="entry name" value="TonB-dependent receptor, beta-barrel domain"/>
    <property type="match status" value="1"/>
</dbReference>
<dbReference type="InterPro" id="IPR036942">
    <property type="entry name" value="Beta-barrel_TonB_sf"/>
</dbReference>
<dbReference type="GO" id="GO:0015344">
    <property type="term" value="F:siderophore uptake transmembrane transporter activity"/>
    <property type="evidence" value="ECO:0007669"/>
    <property type="project" value="TreeGrafter"/>
</dbReference>
<evidence type="ECO:0000256" key="8">
    <source>
        <dbReference type="ARBA" id="ARBA00023170"/>
    </source>
</evidence>
<dbReference type="PANTHER" id="PTHR32552:SF85">
    <property type="entry name" value="BLL7968 PROTEIN"/>
    <property type="match status" value="1"/>
</dbReference>
<dbReference type="PANTHER" id="PTHR32552">
    <property type="entry name" value="FERRICHROME IRON RECEPTOR-RELATED"/>
    <property type="match status" value="1"/>
</dbReference>
<dbReference type="InterPro" id="IPR010105">
    <property type="entry name" value="TonB_sidphr_rcpt"/>
</dbReference>
<evidence type="ECO:0000313" key="15">
    <source>
        <dbReference type="EMBL" id="SHI71501.1"/>
    </source>
</evidence>
<evidence type="ECO:0000256" key="7">
    <source>
        <dbReference type="ARBA" id="ARBA00023136"/>
    </source>
</evidence>
<dbReference type="GO" id="GO:0009279">
    <property type="term" value="C:cell outer membrane"/>
    <property type="evidence" value="ECO:0007669"/>
    <property type="project" value="UniProtKB-SubCell"/>
</dbReference>
<organism evidence="15 16">
    <name type="scientific">Muricoccus roseus</name>
    <dbReference type="NCBI Taxonomy" id="198092"/>
    <lineage>
        <taxon>Bacteria</taxon>
        <taxon>Pseudomonadati</taxon>
        <taxon>Pseudomonadota</taxon>
        <taxon>Alphaproteobacteria</taxon>
        <taxon>Acetobacterales</taxon>
        <taxon>Roseomonadaceae</taxon>
        <taxon>Muricoccus</taxon>
    </lineage>
</organism>
<keyword evidence="5 10" id="KW-0812">Transmembrane</keyword>
<evidence type="ECO:0000256" key="6">
    <source>
        <dbReference type="ARBA" id="ARBA00023077"/>
    </source>
</evidence>
<keyword evidence="3 10" id="KW-0813">Transport</keyword>
<keyword evidence="8" id="KW-0675">Receptor</keyword>
<feature type="chain" id="PRO_5012341652" evidence="12">
    <location>
        <begin position="26"/>
        <end position="716"/>
    </location>
</feature>
<dbReference type="EMBL" id="FQZF01000004">
    <property type="protein sequence ID" value="SHI71501.1"/>
    <property type="molecule type" value="Genomic_DNA"/>
</dbReference>
<dbReference type="AlphaFoldDB" id="A0A1M6DEL4"/>
<feature type="signal peptide" evidence="12">
    <location>
        <begin position="1"/>
        <end position="25"/>
    </location>
</feature>
<keyword evidence="7 10" id="KW-0472">Membrane</keyword>
<dbReference type="STRING" id="198092.SAMN02745194_00914"/>
<comment type="similarity">
    <text evidence="2 10 11">Belongs to the TonB-dependent receptor family.</text>
</comment>
<keyword evidence="4 10" id="KW-1134">Transmembrane beta strand</keyword>
<reference evidence="15 16" key="1">
    <citation type="submission" date="2016-11" db="EMBL/GenBank/DDBJ databases">
        <authorList>
            <person name="Jaros S."/>
            <person name="Januszkiewicz K."/>
            <person name="Wedrychowicz H."/>
        </authorList>
    </citation>
    <scope>NUCLEOTIDE SEQUENCE [LARGE SCALE GENOMIC DNA]</scope>
    <source>
        <strain evidence="15 16">DSM 14916</strain>
    </source>
</reference>
<dbReference type="RefSeq" id="WP_073131953.1">
    <property type="nucleotide sequence ID" value="NZ_FQZF01000004.1"/>
</dbReference>
<evidence type="ECO:0000256" key="9">
    <source>
        <dbReference type="ARBA" id="ARBA00023237"/>
    </source>
</evidence>
<evidence type="ECO:0000256" key="1">
    <source>
        <dbReference type="ARBA" id="ARBA00004571"/>
    </source>
</evidence>
<dbReference type="NCBIfam" id="TIGR01783">
    <property type="entry name" value="TonB-siderophor"/>
    <property type="match status" value="1"/>
</dbReference>
<evidence type="ECO:0000256" key="12">
    <source>
        <dbReference type="SAM" id="SignalP"/>
    </source>
</evidence>
<comment type="subcellular location">
    <subcellularLocation>
        <location evidence="1 10">Cell outer membrane</location>
        <topology evidence="1 10">Multi-pass membrane protein</topology>
    </subcellularLocation>
</comment>
<accession>A0A1M6DEL4</accession>
<evidence type="ECO:0000256" key="10">
    <source>
        <dbReference type="PROSITE-ProRule" id="PRU01360"/>
    </source>
</evidence>
<protein>
    <submittedName>
        <fullName evidence="15">Iron complex outermembrane recepter protein</fullName>
    </submittedName>
</protein>
<evidence type="ECO:0000256" key="2">
    <source>
        <dbReference type="ARBA" id="ARBA00009810"/>
    </source>
</evidence>
<keyword evidence="16" id="KW-1185">Reference proteome</keyword>
<sequence>MALPSRAPWVHPLLWLMAGALPAAAQVAPPAAADDPVPGAVAVPTVDVQGSAPSQVGYQPLRATVGAGTEARILDIPQSVVVVPSRVLRDQAASTLDEALANVSGIAQTNTLGGTQDAVIRRGFGDNRDGGILIDGLRTALPRSFNAATDYVEVLKGPSATLYGILDPGGLVNVVTRRPQLTQAGSITGRLSSFGGGSTGFDLTGPLGTGGFAYRLIGEYENQSYWRDFGSIRQSMIAPSFGWYGPDTTAEFSYWHVDYDVPFDRGTIFDTRRGQFVDIPRGRRLDERYNITSGDSDLAAWHLGQRLNQDWRVDLRYTYSINNYSDNQARVTAYDSATGIATRRADATQSSTIFNHAMRADVNGQVRLLGLRNNLLFGTSYDYSSTRRSNLIRGTVNQRFNIFDPVYGRLAPSTNVVASDSDQTERLEAWSVYAQDSVHLNDQWIAVAGLRFQHYDQFAGRGRPFNVNTNATGGRLTPRLGLVYQPRPDLSLFVNYSQSFKPNSNIASYIGSQPPETGESWEAGVKAELLEGVTLTAAVFNIQKQNVLYSVTTGGVTSTYTAGRVRSSGFELDLAGRITERLSGIASFAVTDAIVVEDPSVQGKRLPNVPRTTASAFLTYDFGPVLGGEGLSVGGGVRHEGRRAGDAANSFFLPSYAVADAFMAYDFRLDRTLLRAQVNVKNIFDRTYYTSSIGSNNLGVAYGEPLEAVASLTARF</sequence>
<dbReference type="GO" id="GO:0015891">
    <property type="term" value="P:siderophore transport"/>
    <property type="evidence" value="ECO:0007669"/>
    <property type="project" value="InterPro"/>
</dbReference>
<proteinExistence type="inferred from homology"/>
<dbReference type="InterPro" id="IPR037066">
    <property type="entry name" value="Plug_dom_sf"/>
</dbReference>
<dbReference type="InterPro" id="IPR000531">
    <property type="entry name" value="Beta-barrel_TonB"/>
</dbReference>
<evidence type="ECO:0000259" key="14">
    <source>
        <dbReference type="Pfam" id="PF07715"/>
    </source>
</evidence>
<dbReference type="CDD" id="cd01347">
    <property type="entry name" value="ligand_gated_channel"/>
    <property type="match status" value="1"/>
</dbReference>